<name>A0ACA9LQC8_9GLOM</name>
<comment type="caution">
    <text evidence="1">The sequence shown here is derived from an EMBL/GenBank/DDBJ whole genome shotgun (WGS) entry which is preliminary data.</text>
</comment>
<reference evidence="1" key="1">
    <citation type="submission" date="2021-06" db="EMBL/GenBank/DDBJ databases">
        <authorList>
            <person name="Kallberg Y."/>
            <person name="Tangrot J."/>
            <person name="Rosling A."/>
        </authorList>
    </citation>
    <scope>NUCLEOTIDE SEQUENCE</scope>
    <source>
        <strain evidence="1">CL356</strain>
    </source>
</reference>
<evidence type="ECO:0000313" key="2">
    <source>
        <dbReference type="Proteomes" id="UP000789525"/>
    </source>
</evidence>
<accession>A0ACA9LQC8</accession>
<evidence type="ECO:0000313" key="1">
    <source>
        <dbReference type="EMBL" id="CAG8536223.1"/>
    </source>
</evidence>
<dbReference type="Proteomes" id="UP000789525">
    <property type="component" value="Unassembled WGS sequence"/>
</dbReference>
<dbReference type="EMBL" id="CAJVPT010006961">
    <property type="protein sequence ID" value="CAG8536223.1"/>
    <property type="molecule type" value="Genomic_DNA"/>
</dbReference>
<organism evidence="1 2">
    <name type="scientific">Acaulospora colombiana</name>
    <dbReference type="NCBI Taxonomy" id="27376"/>
    <lineage>
        <taxon>Eukaryota</taxon>
        <taxon>Fungi</taxon>
        <taxon>Fungi incertae sedis</taxon>
        <taxon>Mucoromycota</taxon>
        <taxon>Glomeromycotina</taxon>
        <taxon>Glomeromycetes</taxon>
        <taxon>Diversisporales</taxon>
        <taxon>Acaulosporaceae</taxon>
        <taxon>Acaulospora</taxon>
    </lineage>
</organism>
<protein>
    <submittedName>
        <fullName evidence="1">6030_t:CDS:1</fullName>
    </submittedName>
</protein>
<keyword evidence="2" id="KW-1185">Reference proteome</keyword>
<gene>
    <name evidence="1" type="ORF">ACOLOM_LOCUS4280</name>
</gene>
<sequence length="239" mass="26378">MTTNNRDSKTSKSTSSHSSPSPYSLPRTPSLSSYGDNRSDRDHNQERPHTPLPEDDLNRAYTIALVVKEALLGANIGSSDNGHDDHSESIEQSKNKVHSIQGDDEGDKGNKWETVSQAILKNPLLTDSEKETVLKLFSNNDRVQEHSPLPEDESNRAYTIALVVKEALSTAGIGGSGNSHDGHNESVEQNKNKIHNIKRDNQDDSVHGSKWETVSQTLLKNPSLTDSEKKTILKIFSNK</sequence>
<proteinExistence type="predicted"/>